<dbReference type="PANTHER" id="PTHR21661">
    <property type="entry name" value="EPOXIDE HYDROLASE 1-RELATED"/>
    <property type="match status" value="1"/>
</dbReference>
<name>A0A937F9I3_9BACT</name>
<dbReference type="Pfam" id="PF06441">
    <property type="entry name" value="EHN"/>
    <property type="match status" value="1"/>
</dbReference>
<dbReference type="AlphaFoldDB" id="A0A937F9I3"/>
<sequence length="402" mass="46450">MATVVWVEQFHYLGSYLNGYGHSPYLNVVHHAEKEMIKEFKVNIPQSEIDDLKERIRKTRCLDETENSDWKLGTGITYLKELSTYWEQKFDWRKIEDEVNSFPNYITEIDNSKVHFLHIKSNRENATPLLITHGWPGSFLEMLKIIPLLTDKFDLVIPSIIGFGFSENNIKSDADYSFVADIWHKLMFKLGYKSYGLQGGDLGAGISIRLAQKHPENIIGLHLNYISDSYKPYTTEDNDNEVEEYQEYLKNWNEKEGAYAIIQSTKPLSLAYGINDSPIGLCAWIVEKFNAWSDNNGNIENSFSKDELLANISLYWFTHTIYSSMKIYHGISLSPLIFKENDFVNVPVGFAKFPKEIPVPPRKYIEKGFNIVHWTEMPRGGHFAALEQPELLASDLKSFFKK</sequence>
<dbReference type="PIRSF" id="PIRSF001112">
    <property type="entry name" value="Epoxide_hydrolase"/>
    <property type="match status" value="1"/>
</dbReference>
<dbReference type="InterPro" id="IPR029058">
    <property type="entry name" value="AB_hydrolase_fold"/>
</dbReference>
<feature type="active site" description="Proton donor" evidence="4">
    <location>
        <position position="328"/>
    </location>
</feature>
<gene>
    <name evidence="6" type="ORF">JL102_22665</name>
</gene>
<evidence type="ECO:0000256" key="4">
    <source>
        <dbReference type="PIRSR" id="PIRSR001112-1"/>
    </source>
</evidence>
<dbReference type="SUPFAM" id="SSF53474">
    <property type="entry name" value="alpha/beta-Hydrolases"/>
    <property type="match status" value="1"/>
</dbReference>
<keyword evidence="7" id="KW-1185">Reference proteome</keyword>
<dbReference type="PANTHER" id="PTHR21661:SF35">
    <property type="entry name" value="EPOXIDE HYDROLASE"/>
    <property type="match status" value="1"/>
</dbReference>
<proteinExistence type="inferred from homology"/>
<dbReference type="Gene3D" id="3.40.50.1820">
    <property type="entry name" value="alpha/beta hydrolase"/>
    <property type="match status" value="1"/>
</dbReference>
<dbReference type="RefSeq" id="WP_202246761.1">
    <property type="nucleotide sequence ID" value="NZ_JAESIY010000021.1"/>
</dbReference>
<dbReference type="PRINTS" id="PR00412">
    <property type="entry name" value="EPOXHYDRLASE"/>
</dbReference>
<dbReference type="EMBL" id="JAESIY010000021">
    <property type="protein sequence ID" value="MBL3658967.1"/>
    <property type="molecule type" value="Genomic_DNA"/>
</dbReference>
<comment type="similarity">
    <text evidence="1">Belongs to the peptidase S33 family.</text>
</comment>
<evidence type="ECO:0000256" key="2">
    <source>
        <dbReference type="ARBA" id="ARBA00022797"/>
    </source>
</evidence>
<accession>A0A937F9I3</accession>
<dbReference type="GO" id="GO:0097176">
    <property type="term" value="P:epoxide metabolic process"/>
    <property type="evidence" value="ECO:0007669"/>
    <property type="project" value="TreeGrafter"/>
</dbReference>
<evidence type="ECO:0000259" key="5">
    <source>
        <dbReference type="Pfam" id="PF06441"/>
    </source>
</evidence>
<dbReference type="InterPro" id="IPR000639">
    <property type="entry name" value="Epox_hydrolase-like"/>
</dbReference>
<evidence type="ECO:0000256" key="3">
    <source>
        <dbReference type="ARBA" id="ARBA00022801"/>
    </source>
</evidence>
<comment type="caution">
    <text evidence="6">The sequence shown here is derived from an EMBL/GenBank/DDBJ whole genome shotgun (WGS) entry which is preliminary data.</text>
</comment>
<evidence type="ECO:0000313" key="7">
    <source>
        <dbReference type="Proteomes" id="UP000659388"/>
    </source>
</evidence>
<dbReference type="Proteomes" id="UP000659388">
    <property type="component" value="Unassembled WGS sequence"/>
</dbReference>
<keyword evidence="2" id="KW-0058">Aromatic hydrocarbons catabolism</keyword>
<protein>
    <submittedName>
        <fullName evidence="6">Epoxide hydrolase</fullName>
    </submittedName>
</protein>
<dbReference type="InterPro" id="IPR010497">
    <property type="entry name" value="Epoxide_hydro_N"/>
</dbReference>
<evidence type="ECO:0000256" key="1">
    <source>
        <dbReference type="ARBA" id="ARBA00010088"/>
    </source>
</evidence>
<dbReference type="GO" id="GO:0004301">
    <property type="term" value="F:epoxide hydrolase activity"/>
    <property type="evidence" value="ECO:0007669"/>
    <property type="project" value="TreeGrafter"/>
</dbReference>
<dbReference type="InterPro" id="IPR016292">
    <property type="entry name" value="Epoxide_hydrolase"/>
</dbReference>
<feature type="active site" description="Nucleophile" evidence="4">
    <location>
        <position position="201"/>
    </location>
</feature>
<feature type="domain" description="Epoxide hydrolase N-terminal" evidence="5">
    <location>
        <begin position="37"/>
        <end position="142"/>
    </location>
</feature>
<reference evidence="6" key="1">
    <citation type="submission" date="2021-01" db="EMBL/GenBank/DDBJ databases">
        <title>Fulvivirga kasyanovii gen. nov., sp nov., a novel member of the phylum Bacteroidetes isolated from seawater in a mussel farm.</title>
        <authorList>
            <person name="Zhao L.-H."/>
            <person name="Wang Z.-J."/>
        </authorList>
    </citation>
    <scope>NUCLEOTIDE SEQUENCE</scope>
    <source>
        <strain evidence="6">2943</strain>
    </source>
</reference>
<keyword evidence="3 6" id="KW-0378">Hydrolase</keyword>
<feature type="active site" description="Proton acceptor" evidence="4">
    <location>
        <position position="382"/>
    </location>
</feature>
<evidence type="ECO:0000313" key="6">
    <source>
        <dbReference type="EMBL" id="MBL3658967.1"/>
    </source>
</evidence>
<organism evidence="6 7">
    <name type="scientific">Fulvivirga sediminis</name>
    <dbReference type="NCBI Taxonomy" id="2803949"/>
    <lineage>
        <taxon>Bacteria</taxon>
        <taxon>Pseudomonadati</taxon>
        <taxon>Bacteroidota</taxon>
        <taxon>Cytophagia</taxon>
        <taxon>Cytophagales</taxon>
        <taxon>Fulvivirgaceae</taxon>
        <taxon>Fulvivirga</taxon>
    </lineage>
</organism>